<gene>
    <name evidence="1" type="ORF">AMON00008_LOCUS65003</name>
</gene>
<proteinExistence type="predicted"/>
<sequence>MVLTFEEYNVIDAAERCRELPRFRSGGDRDSRGQGIAVSVPGGMAYKHVMKRLANEDKSRGTGAATVWFAEELVYGQTGPDGWIHPFTACGRDEAPVPEGSRDAMWDAHVEGAGGISAEPEAGRRYKCWCCKWLAATDQWHADGFQLYCVTSNVFEPEWVERYGAGSSELATEEFENARPAGWGSGAIVVEGSEWCEGPEFEANREARIHPDTGLPLGNGCRWERQCMDKKPYEVRCFFLP</sequence>
<dbReference type="EMBL" id="HBNR01090545">
    <property type="protein sequence ID" value="CAE4669493.1"/>
    <property type="molecule type" value="Transcribed_RNA"/>
</dbReference>
<reference evidence="1" key="1">
    <citation type="submission" date="2021-01" db="EMBL/GenBank/DDBJ databases">
        <authorList>
            <person name="Corre E."/>
            <person name="Pelletier E."/>
            <person name="Niang G."/>
            <person name="Scheremetjew M."/>
            <person name="Finn R."/>
            <person name="Kale V."/>
            <person name="Holt S."/>
            <person name="Cochrane G."/>
            <person name="Meng A."/>
            <person name="Brown T."/>
            <person name="Cohen L."/>
        </authorList>
    </citation>
    <scope>NUCLEOTIDE SEQUENCE</scope>
    <source>
        <strain evidence="1">CCMP3105</strain>
    </source>
</reference>
<protein>
    <submittedName>
        <fullName evidence="1">Uncharacterized protein</fullName>
    </submittedName>
</protein>
<dbReference type="AlphaFoldDB" id="A0A7S4WK45"/>
<accession>A0A7S4WK45</accession>
<evidence type="ECO:0000313" key="1">
    <source>
        <dbReference type="EMBL" id="CAE4669493.1"/>
    </source>
</evidence>
<name>A0A7S4WK45_9DINO</name>
<organism evidence="1">
    <name type="scientific">Alexandrium monilatum</name>
    <dbReference type="NCBI Taxonomy" id="311494"/>
    <lineage>
        <taxon>Eukaryota</taxon>
        <taxon>Sar</taxon>
        <taxon>Alveolata</taxon>
        <taxon>Dinophyceae</taxon>
        <taxon>Gonyaulacales</taxon>
        <taxon>Pyrocystaceae</taxon>
        <taxon>Alexandrium</taxon>
    </lineage>
</organism>